<dbReference type="Proteomes" id="UP000199481">
    <property type="component" value="Unassembled WGS sequence"/>
</dbReference>
<dbReference type="AlphaFoldDB" id="A0A1H0YUC4"/>
<reference evidence="2" key="1">
    <citation type="submission" date="2016-10" db="EMBL/GenBank/DDBJ databases">
        <authorList>
            <person name="Varghese N."/>
            <person name="Submissions S."/>
        </authorList>
    </citation>
    <scope>NUCLEOTIDE SEQUENCE [LARGE SCALE GENOMIC DNA]</scope>
    <source>
        <strain evidence="2">MPL-11</strain>
    </source>
</reference>
<keyword evidence="2" id="KW-1185">Reference proteome</keyword>
<evidence type="ECO:0008006" key="3">
    <source>
        <dbReference type="Google" id="ProtNLM"/>
    </source>
</evidence>
<sequence>MVKTVKQTLMTGLGDGYFQKMLTEETETEAPVYDEETGTEVVPSLQSAETEMTYESNPLFLSNKKHSDLGKVSDLTITLNAAYLPEGFAEWSTGAVKLAEGIYGYNSNPIRKFFRFAFPMTDENGKEVIINVPKCQLEPVGLNPSTETENKEAQVTAYNVVGNALVYQPAIADSDDDVNNSIYAKADLRKPEVAAVFDRNKLLELGFYDKASLDLCRLTAGTAVDPQL</sequence>
<evidence type="ECO:0000313" key="2">
    <source>
        <dbReference type="Proteomes" id="UP000199481"/>
    </source>
</evidence>
<dbReference type="RefSeq" id="WP_089976036.1">
    <property type="nucleotide sequence ID" value="NZ_CP084916.1"/>
</dbReference>
<accession>A0A1H0YUC4</accession>
<protein>
    <recommendedName>
        <fullName evidence="3">Phage major tail protein, phi13 family</fullName>
    </recommendedName>
</protein>
<gene>
    <name evidence="1" type="ORF">SAMN04487752_1160</name>
</gene>
<dbReference type="EMBL" id="FNJW01000008">
    <property type="protein sequence ID" value="SDQ18763.1"/>
    <property type="molecule type" value="Genomic_DNA"/>
</dbReference>
<dbReference type="OrthoDB" id="2139098at2"/>
<proteinExistence type="predicted"/>
<organism evidence="1 2">
    <name type="scientific">Carnobacterium viridans</name>
    <dbReference type="NCBI Taxonomy" id="174587"/>
    <lineage>
        <taxon>Bacteria</taxon>
        <taxon>Bacillati</taxon>
        <taxon>Bacillota</taxon>
        <taxon>Bacilli</taxon>
        <taxon>Lactobacillales</taxon>
        <taxon>Carnobacteriaceae</taxon>
        <taxon>Carnobacterium</taxon>
    </lineage>
</organism>
<evidence type="ECO:0000313" key="1">
    <source>
        <dbReference type="EMBL" id="SDQ18763.1"/>
    </source>
</evidence>
<name>A0A1H0YUC4_9LACT</name>